<dbReference type="AlphaFoldDB" id="A0A0B7A240"/>
<dbReference type="InterPro" id="IPR051070">
    <property type="entry name" value="NF-kappa-B_inhibitor"/>
</dbReference>
<feature type="region of interest" description="Disordered" evidence="4">
    <location>
        <begin position="1"/>
        <end position="22"/>
    </location>
</feature>
<name>A0A0B7A240_9EUPU</name>
<organism evidence="5">
    <name type="scientific">Arion vulgaris</name>
    <dbReference type="NCBI Taxonomy" id="1028688"/>
    <lineage>
        <taxon>Eukaryota</taxon>
        <taxon>Metazoa</taxon>
        <taxon>Spiralia</taxon>
        <taxon>Lophotrochozoa</taxon>
        <taxon>Mollusca</taxon>
        <taxon>Gastropoda</taxon>
        <taxon>Heterobranchia</taxon>
        <taxon>Euthyneura</taxon>
        <taxon>Panpulmonata</taxon>
        <taxon>Eupulmonata</taxon>
        <taxon>Stylommatophora</taxon>
        <taxon>Helicina</taxon>
        <taxon>Arionoidea</taxon>
        <taxon>Arionidae</taxon>
        <taxon>Arion</taxon>
    </lineage>
</organism>
<dbReference type="GO" id="GO:0005829">
    <property type="term" value="C:cytosol"/>
    <property type="evidence" value="ECO:0007669"/>
    <property type="project" value="TreeGrafter"/>
</dbReference>
<accession>A0A0B7A240</accession>
<keyword evidence="1" id="KW-0677">Repeat</keyword>
<evidence type="ECO:0000313" key="5">
    <source>
        <dbReference type="EMBL" id="CEK74010.1"/>
    </source>
</evidence>
<dbReference type="GO" id="GO:0071356">
    <property type="term" value="P:cellular response to tumor necrosis factor"/>
    <property type="evidence" value="ECO:0007669"/>
    <property type="project" value="TreeGrafter"/>
</dbReference>
<reference evidence="5" key="1">
    <citation type="submission" date="2014-12" db="EMBL/GenBank/DDBJ databases">
        <title>Insight into the proteome of Arion vulgaris.</title>
        <authorList>
            <person name="Aradska J."/>
            <person name="Bulat T."/>
            <person name="Smidak R."/>
            <person name="Sarate P."/>
            <person name="Gangsoo J."/>
            <person name="Sialana F."/>
            <person name="Bilban M."/>
            <person name="Lubec G."/>
        </authorList>
    </citation>
    <scope>NUCLEOTIDE SEQUENCE</scope>
    <source>
        <tissue evidence="5">Skin</tissue>
    </source>
</reference>
<dbReference type="InterPro" id="IPR036770">
    <property type="entry name" value="Ankyrin_rpt-contain_sf"/>
</dbReference>
<feature type="repeat" description="ANK" evidence="3">
    <location>
        <begin position="261"/>
        <end position="293"/>
    </location>
</feature>
<dbReference type="SMART" id="SM00248">
    <property type="entry name" value="ANK"/>
    <property type="match status" value="6"/>
</dbReference>
<evidence type="ECO:0000256" key="4">
    <source>
        <dbReference type="SAM" id="MobiDB-lite"/>
    </source>
</evidence>
<dbReference type="PROSITE" id="PS50088">
    <property type="entry name" value="ANK_REPEAT"/>
    <property type="match status" value="4"/>
</dbReference>
<dbReference type="InterPro" id="IPR002110">
    <property type="entry name" value="Ankyrin_rpt"/>
</dbReference>
<dbReference type="GO" id="GO:0051059">
    <property type="term" value="F:NF-kappaB binding"/>
    <property type="evidence" value="ECO:0007669"/>
    <property type="project" value="TreeGrafter"/>
</dbReference>
<feature type="repeat" description="ANK" evidence="3">
    <location>
        <begin position="210"/>
        <end position="231"/>
    </location>
</feature>
<dbReference type="EMBL" id="HACG01027145">
    <property type="protein sequence ID" value="CEK74010.1"/>
    <property type="molecule type" value="Transcribed_RNA"/>
</dbReference>
<evidence type="ECO:0000256" key="3">
    <source>
        <dbReference type="PROSITE-ProRule" id="PRU00023"/>
    </source>
</evidence>
<dbReference type="SUPFAM" id="SSF48403">
    <property type="entry name" value="Ankyrin repeat"/>
    <property type="match status" value="1"/>
</dbReference>
<dbReference type="PANTHER" id="PTHR46680">
    <property type="entry name" value="NF-KAPPA-B INHIBITOR ALPHA"/>
    <property type="match status" value="1"/>
</dbReference>
<evidence type="ECO:0000256" key="1">
    <source>
        <dbReference type="ARBA" id="ARBA00022737"/>
    </source>
</evidence>
<gene>
    <name evidence="5" type="primary">ORF89297</name>
</gene>
<dbReference type="Gene3D" id="1.25.40.20">
    <property type="entry name" value="Ankyrin repeat-containing domain"/>
    <property type="match status" value="1"/>
</dbReference>
<proteinExistence type="predicted"/>
<sequence length="388" mass="43947">MCPKVHSSLREQNQESMEANQRHNMTSALWHTIQEDKNDSGLDSINLPSFRMYESDVATIENSFVNMKINNEVQTARNDSGVYTSEQYRHGNVETLCDEECIDDDITMSNTVDCNTSRRDSRVQLHIRSEHVACLYEGDKDGDNKLHLSIINGHGACSHLLINLAQEYDCLSFSNHLRQTPLHLAVLTHQRTIVRRLICGGATVLAQDKQGDTPLHIACRLGDIETVKHLLTPVQYEETLQNRYTIPYQRVPQDLRVRNYNGHTCLHIAASSGHHNVVQMLLEAGADINIGDGKSGRTVLHQAVDRGDMELVELLLSYTEINVKKQDYAGLTPVHLAYGRRYMNIVRIICGLSDEYDGIHLNDRDMSIQEDDDISDDSDNDDTLCVYR</sequence>
<feature type="repeat" description="ANK" evidence="3">
    <location>
        <begin position="177"/>
        <end position="209"/>
    </location>
</feature>
<evidence type="ECO:0000256" key="2">
    <source>
        <dbReference type="ARBA" id="ARBA00023043"/>
    </source>
</evidence>
<protein>
    <submittedName>
        <fullName evidence="5">Uncharacterized protein</fullName>
    </submittedName>
</protein>
<dbReference type="PANTHER" id="PTHR46680:SF3">
    <property type="entry name" value="NF-KAPPA-B INHIBITOR CACTUS"/>
    <property type="match status" value="1"/>
</dbReference>
<dbReference type="PRINTS" id="PR01415">
    <property type="entry name" value="ANKYRIN"/>
</dbReference>
<keyword evidence="2 3" id="KW-0040">ANK repeat</keyword>
<dbReference type="PROSITE" id="PS50297">
    <property type="entry name" value="ANK_REP_REGION"/>
    <property type="match status" value="4"/>
</dbReference>
<feature type="repeat" description="ANK" evidence="3">
    <location>
        <begin position="295"/>
        <end position="317"/>
    </location>
</feature>
<dbReference type="Pfam" id="PF12796">
    <property type="entry name" value="Ank_2"/>
    <property type="match status" value="2"/>
</dbReference>